<dbReference type="SFLD" id="SFLDG00002">
    <property type="entry name" value="C1.7:_P-type_atpase_like"/>
    <property type="match status" value="1"/>
</dbReference>
<dbReference type="Proteomes" id="UP000488299">
    <property type="component" value="Unassembled WGS sequence"/>
</dbReference>
<dbReference type="SUPFAM" id="SSF81665">
    <property type="entry name" value="Calcium ATPase, transmembrane domain M"/>
    <property type="match status" value="1"/>
</dbReference>
<dbReference type="SUPFAM" id="SSF56784">
    <property type="entry name" value="HAD-like"/>
    <property type="match status" value="1"/>
</dbReference>
<dbReference type="InterPro" id="IPR059000">
    <property type="entry name" value="ATPase_P-type_domA"/>
</dbReference>
<evidence type="ECO:0000256" key="6">
    <source>
        <dbReference type="ARBA" id="ARBA00022989"/>
    </source>
</evidence>
<keyword evidence="3" id="KW-0547">Nucleotide-binding</keyword>
<gene>
    <name evidence="12" type="ORF">F5984_20815</name>
</gene>
<feature type="transmembrane region" description="Helical" evidence="8">
    <location>
        <begin position="629"/>
        <end position="650"/>
    </location>
</feature>
<evidence type="ECO:0000256" key="1">
    <source>
        <dbReference type="ARBA" id="ARBA00004141"/>
    </source>
</evidence>
<dbReference type="Gene3D" id="1.20.1110.10">
    <property type="entry name" value="Calcium-transporting ATPase, transmembrane domain"/>
    <property type="match status" value="2"/>
</dbReference>
<evidence type="ECO:0000256" key="2">
    <source>
        <dbReference type="ARBA" id="ARBA00022692"/>
    </source>
</evidence>
<feature type="transmembrane region" description="Helical" evidence="8">
    <location>
        <begin position="805"/>
        <end position="827"/>
    </location>
</feature>
<keyword evidence="6 8" id="KW-1133">Transmembrane helix</keyword>
<dbReference type="AlphaFoldDB" id="A0A7J5TU31"/>
<accession>A0A7J5TU31</accession>
<dbReference type="EMBL" id="WELI01000010">
    <property type="protein sequence ID" value="KAB7727518.1"/>
    <property type="molecule type" value="Genomic_DNA"/>
</dbReference>
<dbReference type="Pfam" id="PF00122">
    <property type="entry name" value="E1-E2_ATPase"/>
    <property type="match status" value="1"/>
</dbReference>
<dbReference type="InterPro" id="IPR023298">
    <property type="entry name" value="ATPase_P-typ_TM_dom_sf"/>
</dbReference>
<dbReference type="PRINTS" id="PR00120">
    <property type="entry name" value="HATPASE"/>
</dbReference>
<organism evidence="12 13">
    <name type="scientific">Rudanella paleaurantiibacter</name>
    <dbReference type="NCBI Taxonomy" id="2614655"/>
    <lineage>
        <taxon>Bacteria</taxon>
        <taxon>Pseudomonadati</taxon>
        <taxon>Bacteroidota</taxon>
        <taxon>Cytophagia</taxon>
        <taxon>Cytophagales</taxon>
        <taxon>Cytophagaceae</taxon>
        <taxon>Rudanella</taxon>
    </lineage>
</organism>
<feature type="domain" description="Cation-transporting P-type ATPase C-terminal" evidence="10">
    <location>
        <begin position="657"/>
        <end position="826"/>
    </location>
</feature>
<feature type="transmembrane region" description="Helical" evidence="8">
    <location>
        <begin position="736"/>
        <end position="753"/>
    </location>
</feature>
<dbReference type="InterPro" id="IPR036412">
    <property type="entry name" value="HAD-like_sf"/>
</dbReference>
<dbReference type="InterPro" id="IPR023214">
    <property type="entry name" value="HAD_sf"/>
</dbReference>
<dbReference type="Gene3D" id="3.40.1110.10">
    <property type="entry name" value="Calcium-transporting ATPase, cytoplasmic domain N"/>
    <property type="match status" value="2"/>
</dbReference>
<comment type="subcellular location">
    <subcellularLocation>
        <location evidence="1">Membrane</location>
        <topology evidence="1">Multi-pass membrane protein</topology>
    </subcellularLocation>
</comment>
<evidence type="ECO:0000256" key="7">
    <source>
        <dbReference type="ARBA" id="ARBA00023136"/>
    </source>
</evidence>
<feature type="domain" description="Cation-transporting P-type ATPase N-terminal" evidence="11">
    <location>
        <begin position="9"/>
        <end position="59"/>
    </location>
</feature>
<dbReference type="NCBIfam" id="TIGR01494">
    <property type="entry name" value="ATPase_P-type"/>
    <property type="match status" value="2"/>
</dbReference>
<dbReference type="PROSITE" id="PS00154">
    <property type="entry name" value="ATPASE_E1_E2"/>
    <property type="match status" value="1"/>
</dbReference>
<dbReference type="SUPFAM" id="SSF81653">
    <property type="entry name" value="Calcium ATPase, transduction domain A"/>
    <property type="match status" value="1"/>
</dbReference>
<keyword evidence="5" id="KW-1278">Translocase</keyword>
<dbReference type="Gene3D" id="2.70.150.10">
    <property type="entry name" value="Calcium-transporting ATPase, cytoplasmic transduction domain A"/>
    <property type="match status" value="1"/>
</dbReference>
<evidence type="ECO:0000259" key="10">
    <source>
        <dbReference type="Pfam" id="PF00689"/>
    </source>
</evidence>
<evidence type="ECO:0000313" key="13">
    <source>
        <dbReference type="Proteomes" id="UP000488299"/>
    </source>
</evidence>
<feature type="transmembrane region" description="Helical" evidence="8">
    <location>
        <begin position="249"/>
        <end position="277"/>
    </location>
</feature>
<feature type="transmembrane region" description="Helical" evidence="8">
    <location>
        <begin position="44"/>
        <end position="63"/>
    </location>
</feature>
<dbReference type="Gene3D" id="3.40.50.1000">
    <property type="entry name" value="HAD superfamily/HAD-like"/>
    <property type="match status" value="2"/>
</dbReference>
<evidence type="ECO:0000259" key="11">
    <source>
        <dbReference type="Pfam" id="PF00690"/>
    </source>
</evidence>
<dbReference type="SFLD" id="SFLDF00027">
    <property type="entry name" value="p-type_atpase"/>
    <property type="match status" value="1"/>
</dbReference>
<feature type="transmembrane region" description="Helical" evidence="8">
    <location>
        <begin position="705"/>
        <end position="724"/>
    </location>
</feature>
<dbReference type="Pfam" id="PF00689">
    <property type="entry name" value="Cation_ATPase_C"/>
    <property type="match status" value="1"/>
</dbReference>
<evidence type="ECO:0000256" key="3">
    <source>
        <dbReference type="ARBA" id="ARBA00022741"/>
    </source>
</evidence>
<dbReference type="GO" id="GO:0005524">
    <property type="term" value="F:ATP binding"/>
    <property type="evidence" value="ECO:0007669"/>
    <property type="project" value="UniProtKB-KW"/>
</dbReference>
<dbReference type="InterPro" id="IPR004014">
    <property type="entry name" value="ATPase_P-typ_cation-transptr_N"/>
</dbReference>
<dbReference type="InterPro" id="IPR008250">
    <property type="entry name" value="ATPase_P-typ_transduc_dom_A_sf"/>
</dbReference>
<dbReference type="Pfam" id="PF00690">
    <property type="entry name" value="Cation_ATPase_N"/>
    <property type="match status" value="1"/>
</dbReference>
<evidence type="ECO:0000259" key="9">
    <source>
        <dbReference type="Pfam" id="PF00122"/>
    </source>
</evidence>
<comment type="caution">
    <text evidence="12">The sequence shown here is derived from an EMBL/GenBank/DDBJ whole genome shotgun (WGS) entry which is preliminary data.</text>
</comment>
<dbReference type="GO" id="GO:0016887">
    <property type="term" value="F:ATP hydrolysis activity"/>
    <property type="evidence" value="ECO:0007669"/>
    <property type="project" value="InterPro"/>
</dbReference>
<keyword evidence="4" id="KW-0067">ATP-binding</keyword>
<protein>
    <submittedName>
        <fullName evidence="12">HAD-IC family P-type ATPase</fullName>
    </submittedName>
</protein>
<dbReference type="InterPro" id="IPR006068">
    <property type="entry name" value="ATPase_P-typ_cation-transptr_C"/>
</dbReference>
<evidence type="ECO:0000256" key="4">
    <source>
        <dbReference type="ARBA" id="ARBA00022840"/>
    </source>
</evidence>
<dbReference type="InterPro" id="IPR044492">
    <property type="entry name" value="P_typ_ATPase_HD_dom"/>
</dbReference>
<evidence type="ECO:0000256" key="8">
    <source>
        <dbReference type="SAM" id="Phobius"/>
    </source>
</evidence>
<keyword evidence="7 8" id="KW-0472">Membrane</keyword>
<name>A0A7J5TU31_9BACT</name>
<feature type="transmembrane region" description="Helical" evidence="8">
    <location>
        <begin position="773"/>
        <end position="793"/>
    </location>
</feature>
<dbReference type="InterPro" id="IPR001757">
    <property type="entry name" value="P_typ_ATPase"/>
</dbReference>
<sequence length="833" mass="89580">MNTQSVAALTGLSTEQVTTARQQYGANEITTAESQTGWILVKEVVTEPMFMLLAAASLIYVLLGEWQEGITLAVAMVLVAGISVYQTVRSDQALKALRKLTEPTISVVRNGEQITVGIEEIVVGDLIWLTEGQTAPADGVLVQANDCSIDESVLTGESVPVAKSVPDKDPVYAGTILVSGSAYVRVTAVGDSTSLGKLGRSLQTVEVEKTPLQRQIGQFVQRMAYAGFGAFLLVWGINFAQSGEWATSLLLGLTIAMSVLPEEIPVAFSSFMALGAARMIRSGVLTRQPQTVESLGSATVICTDKTGTITQEGMRLAVVYDFRNGTRTKLPDALAPTGAEVVAYARLASEPEPFDPMEKAITDAWVALPDKPIATDGPLIYEYPLGGVPPMMTHLYPLGEQTARVAGKGAVERIIRVCGLDGAVAEQIKQQAHQLATEGYRVLGVAGAKVTTGAYPAEQDDFDWQFKGLIALENPPKANARAVLNQFDEAGIQVKMITGDSAETARAIAEQVGMRDAQAVLTGNEVMALSDEALQAQAASVNVFARMYPEAKLRVIRALKAAGEVVAMTGDGVNDGPALKAAHIGVAMGQRGSELAKQSASLILVEDDLSSMVDAIAQGRRIYQNLKQAVGYIVSIHIPIILTVTVPLLLGWKFINLFNPVHVIFLELVMGPTCSIAFENEPAETDLMKQRPRKLSDTFFTSRELGFRVVQGLCIALATLGVYYTQMHAGASLEHVRTMTFATLVISNIWLTLVSRSSRASVFTTLQRPNTLLWIMLFLTALMLAGFIGWPVLRNLGQFTTLSLAELGVCAGASLLGVIWVEFYKIWLRNQPA</sequence>
<feature type="transmembrane region" description="Helical" evidence="8">
    <location>
        <begin position="69"/>
        <end position="88"/>
    </location>
</feature>
<feature type="domain" description="P-type ATPase A" evidence="9">
    <location>
        <begin position="100"/>
        <end position="202"/>
    </location>
</feature>
<dbReference type="InterPro" id="IPR018303">
    <property type="entry name" value="ATPase_P-typ_P_site"/>
</dbReference>
<feature type="transmembrane region" description="Helical" evidence="8">
    <location>
        <begin position="219"/>
        <end position="237"/>
    </location>
</feature>
<dbReference type="SFLD" id="SFLDS00003">
    <property type="entry name" value="Haloacid_Dehalogenase"/>
    <property type="match status" value="1"/>
</dbReference>
<proteinExistence type="predicted"/>
<keyword evidence="13" id="KW-1185">Reference proteome</keyword>
<dbReference type="Pfam" id="PF00702">
    <property type="entry name" value="Hydrolase"/>
    <property type="match status" value="1"/>
</dbReference>
<dbReference type="InterPro" id="IPR023299">
    <property type="entry name" value="ATPase_P-typ_cyto_dom_N"/>
</dbReference>
<reference evidence="12 13" key="1">
    <citation type="submission" date="2019-10" db="EMBL/GenBank/DDBJ databases">
        <title>Rudanella paleaurantiibacter sp. nov., isolated from sludge.</title>
        <authorList>
            <person name="Xu S.Q."/>
        </authorList>
    </citation>
    <scope>NUCLEOTIDE SEQUENCE [LARGE SCALE GENOMIC DNA]</scope>
    <source>
        <strain evidence="12 13">HX-22-17</strain>
    </source>
</reference>
<dbReference type="GO" id="GO:0016020">
    <property type="term" value="C:membrane"/>
    <property type="evidence" value="ECO:0007669"/>
    <property type="project" value="UniProtKB-SubCell"/>
</dbReference>
<evidence type="ECO:0000256" key="5">
    <source>
        <dbReference type="ARBA" id="ARBA00022967"/>
    </source>
</evidence>
<dbReference type="PANTHER" id="PTHR42861">
    <property type="entry name" value="CALCIUM-TRANSPORTING ATPASE"/>
    <property type="match status" value="1"/>
</dbReference>
<evidence type="ECO:0000313" key="12">
    <source>
        <dbReference type="EMBL" id="KAB7727518.1"/>
    </source>
</evidence>
<keyword evidence="2 8" id="KW-0812">Transmembrane</keyword>
<dbReference type="PRINTS" id="PR00119">
    <property type="entry name" value="CATATPASE"/>
</dbReference>
<dbReference type="RefSeq" id="WP_152126156.1">
    <property type="nucleotide sequence ID" value="NZ_WELI01000010.1"/>
</dbReference>